<evidence type="ECO:0000256" key="3">
    <source>
        <dbReference type="ARBA" id="ARBA00022741"/>
    </source>
</evidence>
<comment type="similarity">
    <text evidence="1">Belongs to the IPP transferase family.</text>
</comment>
<keyword evidence="2" id="KW-0808">Transferase</keyword>
<dbReference type="InterPro" id="IPR027417">
    <property type="entry name" value="P-loop_NTPase"/>
</dbReference>
<dbReference type="GO" id="GO:0052381">
    <property type="term" value="F:tRNA dimethylallyltransferase activity"/>
    <property type="evidence" value="ECO:0007669"/>
    <property type="project" value="TreeGrafter"/>
</dbReference>
<reference evidence="6 7" key="1">
    <citation type="journal article" date="2015" name="PLoS Pathog.">
        <title>Leptomonas seymouri: Adaptations to the Dixenous Life Cycle Analyzed by Genome Sequencing, Transcriptome Profiling and Co-infection with Leishmania donovani.</title>
        <authorList>
            <person name="Kraeva N."/>
            <person name="Butenko A."/>
            <person name="Hlavacova J."/>
            <person name="Kostygov A."/>
            <person name="Myskova J."/>
            <person name="Grybchuk D."/>
            <person name="Lestinova T."/>
            <person name="Votypka J."/>
            <person name="Volf P."/>
            <person name="Opperdoes F."/>
            <person name="Flegontov P."/>
            <person name="Lukes J."/>
            <person name="Yurchenko V."/>
        </authorList>
    </citation>
    <scope>NUCLEOTIDE SEQUENCE [LARGE SCALE GENOMIC DNA]</scope>
    <source>
        <strain evidence="6 7">ATCC 30220</strain>
    </source>
</reference>
<name>A0A0N1PDI4_LEPSE</name>
<dbReference type="GO" id="GO:0005524">
    <property type="term" value="F:ATP binding"/>
    <property type="evidence" value="ECO:0007669"/>
    <property type="project" value="UniProtKB-KW"/>
</dbReference>
<evidence type="ECO:0000313" key="6">
    <source>
        <dbReference type="EMBL" id="KPI89820.1"/>
    </source>
</evidence>
<feature type="domain" description="C2H2-type" evidence="5">
    <location>
        <begin position="163"/>
        <end position="185"/>
    </location>
</feature>
<dbReference type="PANTHER" id="PTHR11088:SF60">
    <property type="entry name" value="TRNA DIMETHYLALLYLTRANSFERASE"/>
    <property type="match status" value="1"/>
</dbReference>
<evidence type="ECO:0000313" key="7">
    <source>
        <dbReference type="Proteomes" id="UP000038009"/>
    </source>
</evidence>
<keyword evidence="3" id="KW-0547">Nucleotide-binding</keyword>
<comment type="caution">
    <text evidence="6">The sequence shown here is derived from an EMBL/GenBank/DDBJ whole genome shotgun (WGS) entry which is preliminary data.</text>
</comment>
<dbReference type="InterPro" id="IPR039657">
    <property type="entry name" value="Dimethylallyltransferase"/>
</dbReference>
<evidence type="ECO:0000256" key="2">
    <source>
        <dbReference type="ARBA" id="ARBA00022679"/>
    </source>
</evidence>
<proteinExistence type="inferred from homology"/>
<evidence type="ECO:0000256" key="1">
    <source>
        <dbReference type="ARBA" id="ARBA00005842"/>
    </source>
</evidence>
<dbReference type="GO" id="GO:0006400">
    <property type="term" value="P:tRNA modification"/>
    <property type="evidence" value="ECO:0007669"/>
    <property type="project" value="TreeGrafter"/>
</dbReference>
<evidence type="ECO:0000256" key="4">
    <source>
        <dbReference type="ARBA" id="ARBA00022840"/>
    </source>
</evidence>
<keyword evidence="4" id="KW-0067">ATP-binding</keyword>
<sequence length="215" mass="25069">MERDNLDSTLNQRVDEMLRRGMLDEVRAFWLRFKGNPPHSSLAEAIGCKEFLKYFVERHASQISEVELKSAVEQVKTNTRRYARQQERWIKNRLITLLQSTPLREQWTHFIVFPTDQGSSALVNVGAALRMFFTTPSEKLKGGFEYPLQEEARIQAPVCQEKCNSCGLLVYGRGQMEVHLKSKRHRGALRRLALEKEQREVYGRELPPPKRRRGL</sequence>
<dbReference type="OMA" id="EECKICK"/>
<dbReference type="PANTHER" id="PTHR11088">
    <property type="entry name" value="TRNA DIMETHYLALLYLTRANSFERASE"/>
    <property type="match status" value="1"/>
</dbReference>
<dbReference type="SUPFAM" id="SSF57667">
    <property type="entry name" value="beta-beta-alpha zinc fingers"/>
    <property type="match status" value="1"/>
</dbReference>
<dbReference type="Proteomes" id="UP000038009">
    <property type="component" value="Unassembled WGS sequence"/>
</dbReference>
<gene>
    <name evidence="6" type="ORF">ABL78_1083</name>
</gene>
<dbReference type="PROSITE" id="PS00028">
    <property type="entry name" value="ZINC_FINGER_C2H2_1"/>
    <property type="match status" value="1"/>
</dbReference>
<dbReference type="EMBL" id="LJSK01000016">
    <property type="protein sequence ID" value="KPI89820.1"/>
    <property type="molecule type" value="Genomic_DNA"/>
</dbReference>
<dbReference type="Gene3D" id="3.40.50.300">
    <property type="entry name" value="P-loop containing nucleotide triphosphate hydrolases"/>
    <property type="match status" value="1"/>
</dbReference>
<keyword evidence="7" id="KW-1185">Reference proteome</keyword>
<dbReference type="InterPro" id="IPR013087">
    <property type="entry name" value="Znf_C2H2_type"/>
</dbReference>
<accession>A0A0N1PDI4</accession>
<evidence type="ECO:0000259" key="5">
    <source>
        <dbReference type="PROSITE" id="PS00028"/>
    </source>
</evidence>
<dbReference type="OrthoDB" id="775260at2759"/>
<dbReference type="AlphaFoldDB" id="A0A0N1PDI4"/>
<protein>
    <recommendedName>
        <fullName evidence="5">C2H2-type domain-containing protein</fullName>
    </recommendedName>
</protein>
<dbReference type="VEuPathDB" id="TriTrypDB:Lsey_0016_0370"/>
<dbReference type="Pfam" id="PF01715">
    <property type="entry name" value="IPPT"/>
    <property type="match status" value="1"/>
</dbReference>
<dbReference type="InterPro" id="IPR036236">
    <property type="entry name" value="Znf_C2H2_sf"/>
</dbReference>
<organism evidence="6 7">
    <name type="scientific">Leptomonas seymouri</name>
    <dbReference type="NCBI Taxonomy" id="5684"/>
    <lineage>
        <taxon>Eukaryota</taxon>
        <taxon>Discoba</taxon>
        <taxon>Euglenozoa</taxon>
        <taxon>Kinetoplastea</taxon>
        <taxon>Metakinetoplastina</taxon>
        <taxon>Trypanosomatida</taxon>
        <taxon>Trypanosomatidae</taxon>
        <taxon>Leishmaniinae</taxon>
        <taxon>Leptomonas</taxon>
    </lineage>
</organism>